<dbReference type="AlphaFoldDB" id="A7IBV0"/>
<organism evidence="1 2">
    <name type="scientific">Xanthobacter autotrophicus (strain ATCC BAA-1158 / Py2)</name>
    <dbReference type="NCBI Taxonomy" id="78245"/>
    <lineage>
        <taxon>Bacteria</taxon>
        <taxon>Pseudomonadati</taxon>
        <taxon>Pseudomonadota</taxon>
        <taxon>Alphaproteobacteria</taxon>
        <taxon>Hyphomicrobiales</taxon>
        <taxon>Xanthobacteraceae</taxon>
        <taxon>Xanthobacter</taxon>
    </lineage>
</organism>
<dbReference type="HOGENOM" id="CLU_1309690_0_0_5"/>
<name>A7IBV0_XANP2</name>
<dbReference type="EMBL" id="CP000781">
    <property type="protein sequence ID" value="ABS65493.1"/>
    <property type="molecule type" value="Genomic_DNA"/>
</dbReference>
<protein>
    <submittedName>
        <fullName evidence="1">Uncharacterized protein</fullName>
    </submittedName>
</protein>
<dbReference type="Proteomes" id="UP000002417">
    <property type="component" value="Chromosome"/>
</dbReference>
<gene>
    <name evidence="1" type="ordered locus">Xaut_0235</name>
</gene>
<accession>A7IBV0</accession>
<proteinExistence type="predicted"/>
<keyword evidence="2" id="KW-1185">Reference proteome</keyword>
<evidence type="ECO:0000313" key="1">
    <source>
        <dbReference type="EMBL" id="ABS65493.1"/>
    </source>
</evidence>
<evidence type="ECO:0000313" key="2">
    <source>
        <dbReference type="Proteomes" id="UP000002417"/>
    </source>
</evidence>
<reference evidence="1 2" key="1">
    <citation type="submission" date="2007-07" db="EMBL/GenBank/DDBJ databases">
        <title>Complete sequence of chromosome of Xanthobacter autotrophicus Py2.</title>
        <authorList>
            <consortium name="US DOE Joint Genome Institute"/>
            <person name="Copeland A."/>
            <person name="Lucas S."/>
            <person name="Lapidus A."/>
            <person name="Barry K."/>
            <person name="Glavina del Rio T."/>
            <person name="Hammon N."/>
            <person name="Israni S."/>
            <person name="Dalin E."/>
            <person name="Tice H."/>
            <person name="Pitluck S."/>
            <person name="Sims D."/>
            <person name="Brettin T."/>
            <person name="Bruce D."/>
            <person name="Detter J.C."/>
            <person name="Han C."/>
            <person name="Tapia R."/>
            <person name="Brainard J."/>
            <person name="Schmutz J."/>
            <person name="Larimer F."/>
            <person name="Land M."/>
            <person name="Hauser L."/>
            <person name="Kyrpides N."/>
            <person name="Kim E."/>
            <person name="Ensigns S.A."/>
            <person name="Richardson P."/>
        </authorList>
    </citation>
    <scope>NUCLEOTIDE SEQUENCE [LARGE SCALE GENOMIC DNA]</scope>
    <source>
        <strain evidence="2">ATCC BAA-1158 / Py2</strain>
    </source>
</reference>
<sequence>MQLHTIVALNDPANEAAAERTNRPIIGDENAAPAVRHDVCALAWKLVAGIPPPVGSKPDHDFLPFGSLDANCPGADCTLPEVLSAPPRGLHSHTTLIDVIAHSIKRTAQLTILRKRAELGGHTLERVFGTLHTVCRRRRRIGLSFSHAEKWTGCVIADRRMALTKTASVCRAIEVVGVDITLIGERVEKACIVCGVFHGSVTAIATRCEL</sequence>
<dbReference type="KEGG" id="xau:Xaut_0235"/>